<organism evidence="2 3">
    <name type="scientific">Alkalicoccobacillus murimartini</name>
    <dbReference type="NCBI Taxonomy" id="171685"/>
    <lineage>
        <taxon>Bacteria</taxon>
        <taxon>Bacillati</taxon>
        <taxon>Bacillota</taxon>
        <taxon>Bacilli</taxon>
        <taxon>Bacillales</taxon>
        <taxon>Bacillaceae</taxon>
        <taxon>Alkalicoccobacillus</taxon>
    </lineage>
</organism>
<accession>A0ABT9YJ24</accession>
<feature type="domain" description="Glycosyltransferase 2-like" evidence="1">
    <location>
        <begin position="46"/>
        <end position="160"/>
    </location>
</feature>
<dbReference type="Proteomes" id="UP001225034">
    <property type="component" value="Unassembled WGS sequence"/>
</dbReference>
<dbReference type="Pfam" id="PF00535">
    <property type="entry name" value="Glycos_transf_2"/>
    <property type="match status" value="1"/>
</dbReference>
<dbReference type="GO" id="GO:0016779">
    <property type="term" value="F:nucleotidyltransferase activity"/>
    <property type="evidence" value="ECO:0007669"/>
    <property type="project" value="UniProtKB-KW"/>
</dbReference>
<dbReference type="InterPro" id="IPR029044">
    <property type="entry name" value="Nucleotide-diphossugar_trans"/>
</dbReference>
<keyword evidence="3" id="KW-1185">Reference proteome</keyword>
<evidence type="ECO:0000313" key="3">
    <source>
        <dbReference type="Proteomes" id="UP001225034"/>
    </source>
</evidence>
<evidence type="ECO:0000259" key="1">
    <source>
        <dbReference type="Pfam" id="PF00535"/>
    </source>
</evidence>
<name>A0ABT9YJ24_9BACI</name>
<reference evidence="2 3" key="1">
    <citation type="submission" date="2023-07" db="EMBL/GenBank/DDBJ databases">
        <title>Genomic Encyclopedia of Type Strains, Phase IV (KMG-IV): sequencing the most valuable type-strain genomes for metagenomic binning, comparative biology and taxonomic classification.</title>
        <authorList>
            <person name="Goeker M."/>
        </authorList>
    </citation>
    <scope>NUCLEOTIDE SEQUENCE [LARGE SCALE GENOMIC DNA]</scope>
    <source>
        <strain evidence="2 3">DSM 19154</strain>
    </source>
</reference>
<dbReference type="RefSeq" id="WP_306983487.1">
    <property type="nucleotide sequence ID" value="NZ_JAUSUA010000004.1"/>
</dbReference>
<dbReference type="PANTHER" id="PTHR48090:SF7">
    <property type="entry name" value="RFBJ PROTEIN"/>
    <property type="match status" value="1"/>
</dbReference>
<keyword evidence="2" id="KW-0548">Nucleotidyltransferase</keyword>
<dbReference type="InterPro" id="IPR050256">
    <property type="entry name" value="Glycosyltransferase_2"/>
</dbReference>
<dbReference type="EMBL" id="JAUSUA010000004">
    <property type="protein sequence ID" value="MDQ0207858.1"/>
    <property type="molecule type" value="Genomic_DNA"/>
</dbReference>
<proteinExistence type="predicted"/>
<dbReference type="InterPro" id="IPR001173">
    <property type="entry name" value="Glyco_trans_2-like"/>
</dbReference>
<gene>
    <name evidence="2" type="ORF">J2S05_002667</name>
</gene>
<dbReference type="SUPFAM" id="SSF53448">
    <property type="entry name" value="Nucleotide-diphospho-sugar transferases"/>
    <property type="match status" value="2"/>
</dbReference>
<sequence length="564" mass="63372">MKNHVSHRIIFDKEAYLRRLKGVPSIKEQPRSLVPVFRNKQFRLHVIIPAMDEADTISGVLDEVNRLLPDRVIVVVNGSTDQTAHIARQKGATVLHYRTALGNDLGRAIGALHSEADIYLFTDADIVIKAEDYLPFIKDIEGGGDVSINSVDWVTKVPNADMISFARYFINYIQGKVELRAENVLTIPHAFSKKALNTISKEALTSPILANSIAIDKGLKVLVPHDIDVLAVNKLRQNHIAKQGEVLSEAMQRMHGDMLEALDYLFSEHGSTLTFPRHRVVHPIAHHDRLEWQAKSATKRRSVILAITDEDENIDSILSTVKEIDVELVTVVSQKNKEAEEVLRKKSIPFISLSETYSEGVYFYIGSQFAQGDSLLFLPSDVQIEKRQIELFFEKAEEVDVDISINDQLAYLKSIEDMSIIHVGARLLNANVNEHSLSVSSLLTPPFAMNRSVLTKLDQTYLQKPGRAHIQALSNGLKLSTATAVDCTNQSKRKEDKRVADLVDGFYYWIKQHGPRGAFTDGKRQRHLLGSHSMVHTNSATLFEKNMNIPLSEETHTIDLKILE</sequence>
<keyword evidence="2" id="KW-0808">Transferase</keyword>
<evidence type="ECO:0000313" key="2">
    <source>
        <dbReference type="EMBL" id="MDQ0207858.1"/>
    </source>
</evidence>
<dbReference type="Gene3D" id="3.90.550.10">
    <property type="entry name" value="Spore Coat Polysaccharide Biosynthesis Protein SpsA, Chain A"/>
    <property type="match status" value="1"/>
</dbReference>
<dbReference type="PANTHER" id="PTHR48090">
    <property type="entry name" value="UNDECAPRENYL-PHOSPHATE 4-DEOXY-4-FORMAMIDO-L-ARABINOSE TRANSFERASE-RELATED"/>
    <property type="match status" value="1"/>
</dbReference>
<protein>
    <submittedName>
        <fullName evidence="2">GTP:adenosylcobinamide-phosphate guanylyltransferase</fullName>
    </submittedName>
</protein>
<comment type="caution">
    <text evidence="2">The sequence shown here is derived from an EMBL/GenBank/DDBJ whole genome shotgun (WGS) entry which is preliminary data.</text>
</comment>